<evidence type="ECO:0000256" key="17">
    <source>
        <dbReference type="ARBA" id="ARBA00041185"/>
    </source>
</evidence>
<dbReference type="eggNOG" id="COG0772">
    <property type="taxonomic scope" value="Bacteria"/>
</dbReference>
<feature type="transmembrane region" description="Helical" evidence="22">
    <location>
        <begin position="338"/>
        <end position="359"/>
    </location>
</feature>
<feature type="transmembrane region" description="Helical" evidence="22">
    <location>
        <begin position="77"/>
        <end position="95"/>
    </location>
</feature>
<feature type="transmembrane region" description="Helical" evidence="22">
    <location>
        <begin position="267"/>
        <end position="289"/>
    </location>
</feature>
<dbReference type="GO" id="GO:0015648">
    <property type="term" value="F:lipid-linked peptidoglycan transporter activity"/>
    <property type="evidence" value="ECO:0007669"/>
    <property type="project" value="TreeGrafter"/>
</dbReference>
<feature type="transmembrane region" description="Helical" evidence="22">
    <location>
        <begin position="301"/>
        <end position="326"/>
    </location>
</feature>
<evidence type="ECO:0000256" key="6">
    <source>
        <dbReference type="ARBA" id="ARBA00022679"/>
    </source>
</evidence>
<evidence type="ECO:0000313" key="24">
    <source>
        <dbReference type="Proteomes" id="UP000029669"/>
    </source>
</evidence>
<evidence type="ECO:0000256" key="14">
    <source>
        <dbReference type="ARBA" id="ARBA00032370"/>
    </source>
</evidence>
<keyword evidence="3" id="KW-1003">Cell membrane</keyword>
<dbReference type="AlphaFoldDB" id="A0A097ASB1"/>
<keyword evidence="8" id="KW-0133">Cell shape</keyword>
<dbReference type="InterPro" id="IPR001182">
    <property type="entry name" value="FtsW/RodA"/>
</dbReference>
<evidence type="ECO:0000256" key="5">
    <source>
        <dbReference type="ARBA" id="ARBA00022676"/>
    </source>
</evidence>
<feature type="transmembrane region" description="Helical" evidence="22">
    <location>
        <begin position="48"/>
        <end position="70"/>
    </location>
</feature>
<evidence type="ECO:0000256" key="4">
    <source>
        <dbReference type="ARBA" id="ARBA00022618"/>
    </source>
</evidence>
<feature type="transmembrane region" description="Helical" evidence="22">
    <location>
        <begin position="142"/>
        <end position="159"/>
    </location>
</feature>
<dbReference type="RefSeq" id="WP_049685420.1">
    <property type="nucleotide sequence ID" value="NZ_CP009170.1"/>
</dbReference>
<evidence type="ECO:0000256" key="20">
    <source>
        <dbReference type="ARBA" id="ARBA00049902"/>
    </source>
</evidence>
<evidence type="ECO:0000256" key="10">
    <source>
        <dbReference type="ARBA" id="ARBA00022989"/>
    </source>
</evidence>
<comment type="subcellular location">
    <subcellularLocation>
        <location evidence="1">Cell membrane</location>
        <topology evidence="1">Multi-pass membrane protein</topology>
    </subcellularLocation>
</comment>
<dbReference type="GO" id="GO:0008955">
    <property type="term" value="F:peptidoglycan glycosyltransferase activity"/>
    <property type="evidence" value="ECO:0007669"/>
    <property type="project" value="UniProtKB-EC"/>
</dbReference>
<evidence type="ECO:0000256" key="11">
    <source>
        <dbReference type="ARBA" id="ARBA00023136"/>
    </source>
</evidence>
<dbReference type="Pfam" id="PF01098">
    <property type="entry name" value="FTSW_RODA_SPOVE"/>
    <property type="match status" value="1"/>
</dbReference>
<comment type="similarity">
    <text evidence="16">Belongs to the SEDS family. FtsW subfamily.</text>
</comment>
<comment type="pathway">
    <text evidence="2">Cell wall biogenesis; peptidoglycan biosynthesis.</text>
</comment>
<evidence type="ECO:0000256" key="9">
    <source>
        <dbReference type="ARBA" id="ARBA00022984"/>
    </source>
</evidence>
<dbReference type="NCBIfam" id="TIGR02615">
    <property type="entry name" value="spoVE"/>
    <property type="match status" value="1"/>
</dbReference>
<dbReference type="GO" id="GO:0071555">
    <property type="term" value="P:cell wall organization"/>
    <property type="evidence" value="ECO:0007669"/>
    <property type="project" value="UniProtKB-KW"/>
</dbReference>
<dbReference type="GO" id="GO:0051301">
    <property type="term" value="P:cell division"/>
    <property type="evidence" value="ECO:0007669"/>
    <property type="project" value="UniProtKB-KW"/>
</dbReference>
<keyword evidence="13" id="KW-0961">Cell wall biogenesis/degradation</keyword>
<keyword evidence="5" id="KW-0328">Glycosyltransferase</keyword>
<evidence type="ECO:0000256" key="12">
    <source>
        <dbReference type="ARBA" id="ARBA00023306"/>
    </source>
</evidence>
<dbReference type="PANTHER" id="PTHR30474:SF2">
    <property type="entry name" value="PEPTIDOGLYCAN GLYCOSYLTRANSFERASE FTSW-RELATED"/>
    <property type="match status" value="1"/>
</dbReference>
<evidence type="ECO:0000256" key="8">
    <source>
        <dbReference type="ARBA" id="ARBA00022960"/>
    </source>
</evidence>
<dbReference type="HOGENOM" id="CLU_029243_0_1_9"/>
<evidence type="ECO:0000256" key="18">
    <source>
        <dbReference type="ARBA" id="ARBA00041418"/>
    </source>
</evidence>
<dbReference type="NCBIfam" id="TIGR02614">
    <property type="entry name" value="ftsW"/>
    <property type="match status" value="1"/>
</dbReference>
<evidence type="ECO:0000256" key="19">
    <source>
        <dbReference type="ARBA" id="ARBA00044770"/>
    </source>
</evidence>
<keyword evidence="11 22" id="KW-0472">Membrane</keyword>
<organism evidence="23 24">
    <name type="scientific">Thermoanaerobacter kivui</name>
    <name type="common">Acetogenium kivui</name>
    <dbReference type="NCBI Taxonomy" id="2325"/>
    <lineage>
        <taxon>Bacteria</taxon>
        <taxon>Bacillati</taxon>
        <taxon>Bacillota</taxon>
        <taxon>Clostridia</taxon>
        <taxon>Thermoanaerobacterales</taxon>
        <taxon>Thermoanaerobacteraceae</taxon>
        <taxon>Thermoanaerobacter</taxon>
    </lineage>
</organism>
<proteinExistence type="inferred from homology"/>
<evidence type="ECO:0000256" key="15">
    <source>
        <dbReference type="ARBA" id="ARBA00033270"/>
    </source>
</evidence>
<evidence type="ECO:0000256" key="16">
    <source>
        <dbReference type="ARBA" id="ARBA00038053"/>
    </source>
</evidence>
<evidence type="ECO:0000313" key="23">
    <source>
        <dbReference type="EMBL" id="AIS52708.1"/>
    </source>
</evidence>
<evidence type="ECO:0000256" key="2">
    <source>
        <dbReference type="ARBA" id="ARBA00004752"/>
    </source>
</evidence>
<keyword evidence="7 22" id="KW-0812">Transmembrane</keyword>
<comment type="function">
    <text evidence="21">Peptidoglycan polymerase that is essential for cell division.</text>
</comment>
<feature type="transmembrane region" description="Helical" evidence="22">
    <location>
        <begin position="190"/>
        <end position="208"/>
    </location>
</feature>
<comment type="catalytic activity">
    <reaction evidence="20">
        <text>[GlcNAc-(1-&gt;4)-Mur2Ac(oyl-L-Ala-gamma-D-Glu-L-Lys-D-Ala-D-Ala)](n)-di-trans,octa-cis-undecaprenyl diphosphate + beta-D-GlcNAc-(1-&gt;4)-Mur2Ac(oyl-L-Ala-gamma-D-Glu-L-Lys-D-Ala-D-Ala)-di-trans,octa-cis-undecaprenyl diphosphate = [GlcNAc-(1-&gt;4)-Mur2Ac(oyl-L-Ala-gamma-D-Glu-L-Lys-D-Ala-D-Ala)](n+1)-di-trans,octa-cis-undecaprenyl diphosphate + di-trans,octa-cis-undecaprenyl diphosphate + H(+)</text>
        <dbReference type="Rhea" id="RHEA:23708"/>
        <dbReference type="Rhea" id="RHEA-COMP:9602"/>
        <dbReference type="Rhea" id="RHEA-COMP:9603"/>
        <dbReference type="ChEBI" id="CHEBI:15378"/>
        <dbReference type="ChEBI" id="CHEBI:58405"/>
        <dbReference type="ChEBI" id="CHEBI:60033"/>
        <dbReference type="ChEBI" id="CHEBI:78435"/>
        <dbReference type="EC" id="2.4.99.28"/>
    </reaction>
</comment>
<accession>A0A097ASB1</accession>
<dbReference type="GO" id="GO:0009252">
    <property type="term" value="P:peptidoglycan biosynthetic process"/>
    <property type="evidence" value="ECO:0007669"/>
    <property type="project" value="UniProtKB-KW"/>
</dbReference>
<dbReference type="Proteomes" id="UP000029669">
    <property type="component" value="Chromosome"/>
</dbReference>
<keyword evidence="10 22" id="KW-1133">Transmembrane helix</keyword>
<evidence type="ECO:0000256" key="13">
    <source>
        <dbReference type="ARBA" id="ARBA00023316"/>
    </source>
</evidence>
<keyword evidence="24" id="KW-1185">Reference proteome</keyword>
<dbReference type="OrthoDB" id="9812661at2"/>
<protein>
    <recommendedName>
        <fullName evidence="17">Probable peptidoglycan glycosyltransferase FtsW</fullName>
        <ecNumber evidence="19">2.4.99.28</ecNumber>
    </recommendedName>
    <alternativeName>
        <fullName evidence="18">Cell division protein FtsW</fullName>
    </alternativeName>
    <alternativeName>
        <fullName evidence="15">Cell wall polymerase</fullName>
    </alternativeName>
    <alternativeName>
        <fullName evidence="14">Peptidoglycan polymerase</fullName>
    </alternativeName>
</protein>
<keyword evidence="9" id="KW-0573">Peptidoglycan synthesis</keyword>
<evidence type="ECO:0000256" key="1">
    <source>
        <dbReference type="ARBA" id="ARBA00004651"/>
    </source>
</evidence>
<dbReference type="InterPro" id="IPR013437">
    <property type="entry name" value="FtsW"/>
</dbReference>
<dbReference type="GO" id="GO:0005886">
    <property type="term" value="C:plasma membrane"/>
    <property type="evidence" value="ECO:0007669"/>
    <property type="project" value="UniProtKB-SubCell"/>
</dbReference>
<dbReference type="EC" id="2.4.99.28" evidence="19"/>
<dbReference type="STRING" id="2325.TKV_c15430"/>
<keyword evidence="6" id="KW-0808">Transferase</keyword>
<dbReference type="EMBL" id="CP009170">
    <property type="protein sequence ID" value="AIS52708.1"/>
    <property type="molecule type" value="Genomic_DNA"/>
</dbReference>
<dbReference type="GO" id="GO:0008360">
    <property type="term" value="P:regulation of cell shape"/>
    <property type="evidence" value="ECO:0007669"/>
    <property type="project" value="UniProtKB-KW"/>
</dbReference>
<dbReference type="InterPro" id="IPR013438">
    <property type="entry name" value="SpoVE"/>
</dbReference>
<dbReference type="PANTHER" id="PTHR30474">
    <property type="entry name" value="CELL CYCLE PROTEIN"/>
    <property type="match status" value="1"/>
</dbReference>
<dbReference type="KEGG" id="tki:TKV_c15430"/>
<sequence length="368" mass="40398">MKKRYPVDYSILLTVLILVSIGVIMVFSASSASAYYTYNDSFYFLKRQLMWVILGFFAMSFMMNLDYVILKKLAGPFLAISIALLIAVLIPGIGVERYNATRWIGIGNFTLQPSELAKYALIIYLAKYFDKHPEYAKSFKKGVVPVLGLAGLFFVLIMLQPNFSTAGTIFIIAVIILFVAGARISFMITLFGLGVVAAAVVFSSFEYIRERVFTFLNPWQDIQKSGYQIVQSLYALGSGGLFGVGLGRSRQKFMYLPMPQNDFIFSIIGEELGLIGTVTILLLFLYLILRGLRVAAKAPDMFGCLVATGITSLIGVQTLINVAVVTSSMPATGVSLPFISYGGTSTVIMMAGVGILLNISRYANLDRS</sequence>
<gene>
    <name evidence="23" type="primary">spoVE2</name>
    <name evidence="23" type="ORF">TKV_c15430</name>
</gene>
<reference evidence="24" key="1">
    <citation type="journal article" date="2015" name="Genome Announc.">
        <title>Whole-Genome Sequences of 80 Environmental and Clinical Isolates of Burkholderia pseudomallei.</title>
        <authorList>
            <person name="Johnson S.L."/>
            <person name="Baker A.L."/>
            <person name="Chain P.S."/>
            <person name="Currie B.J."/>
            <person name="Daligault H.E."/>
            <person name="Davenport K.W."/>
            <person name="Davis C.B."/>
            <person name="Inglis T.J."/>
            <person name="Kaestli M."/>
            <person name="Koren S."/>
            <person name="Mayo M."/>
            <person name="Merritt A.J."/>
            <person name="Price E.P."/>
            <person name="Sarovich D.S."/>
            <person name="Warner J."/>
            <person name="Rosovitz M.J."/>
        </authorList>
    </citation>
    <scope>NUCLEOTIDE SEQUENCE [LARGE SCALE GENOMIC DNA]</scope>
    <source>
        <strain evidence="24">DSM 2030</strain>
    </source>
</reference>
<name>A0A097ASB1_THEKI</name>
<dbReference type="GO" id="GO:0032153">
    <property type="term" value="C:cell division site"/>
    <property type="evidence" value="ECO:0007669"/>
    <property type="project" value="TreeGrafter"/>
</dbReference>
<keyword evidence="12" id="KW-0131">Cell cycle</keyword>
<keyword evidence="4" id="KW-0132">Cell division</keyword>
<evidence type="ECO:0000256" key="21">
    <source>
        <dbReference type="ARBA" id="ARBA00049966"/>
    </source>
</evidence>
<feature type="transmembrane region" description="Helical" evidence="22">
    <location>
        <begin position="12"/>
        <end position="36"/>
    </location>
</feature>
<evidence type="ECO:0000256" key="22">
    <source>
        <dbReference type="SAM" id="Phobius"/>
    </source>
</evidence>
<evidence type="ECO:0000256" key="3">
    <source>
        <dbReference type="ARBA" id="ARBA00022475"/>
    </source>
</evidence>
<feature type="transmembrane region" description="Helical" evidence="22">
    <location>
        <begin position="229"/>
        <end position="247"/>
    </location>
</feature>
<evidence type="ECO:0000256" key="7">
    <source>
        <dbReference type="ARBA" id="ARBA00022692"/>
    </source>
</evidence>
<feature type="transmembrane region" description="Helical" evidence="22">
    <location>
        <begin position="166"/>
        <end position="184"/>
    </location>
</feature>